<reference evidence="2" key="1">
    <citation type="submission" date="2013-10" db="EMBL/GenBank/DDBJ databases">
        <authorList>
            <person name="Schartl M."/>
            <person name="Warren W."/>
        </authorList>
    </citation>
    <scope>NUCLEOTIDE SEQUENCE [LARGE SCALE GENOMIC DNA]</scope>
    <source>
        <strain evidence="2">female</strain>
    </source>
</reference>
<evidence type="ECO:0000313" key="2">
    <source>
        <dbReference type="Proteomes" id="UP000028760"/>
    </source>
</evidence>
<dbReference type="Ensembl" id="ENSPFOT00000012985.1">
    <property type="protein sequence ID" value="ENSPFOP00000012967.1"/>
    <property type="gene ID" value="ENSPFOG00000012962.1"/>
</dbReference>
<reference evidence="1" key="2">
    <citation type="submission" date="2025-08" db="UniProtKB">
        <authorList>
            <consortium name="Ensembl"/>
        </authorList>
    </citation>
    <scope>IDENTIFICATION</scope>
</reference>
<dbReference type="Proteomes" id="UP000028760">
    <property type="component" value="Unassembled WGS sequence"/>
</dbReference>
<dbReference type="AlphaFoldDB" id="A0A087Y4L4"/>
<accession>A0A087Y4L4</accession>
<dbReference type="GeneTree" id="ENSGT00950000182812"/>
<protein>
    <submittedName>
        <fullName evidence="1">Uncharacterized protein</fullName>
    </submittedName>
</protein>
<evidence type="ECO:0000313" key="1">
    <source>
        <dbReference type="Ensembl" id="ENSPFOP00000012967.1"/>
    </source>
</evidence>
<reference evidence="1" key="3">
    <citation type="submission" date="2025-09" db="UniProtKB">
        <authorList>
            <consortium name="Ensembl"/>
        </authorList>
    </citation>
    <scope>IDENTIFICATION</scope>
</reference>
<dbReference type="PANTHER" id="PTHR45913">
    <property type="entry name" value="EPM2A-INTERACTING PROTEIN 1"/>
    <property type="match status" value="1"/>
</dbReference>
<sequence>PHKSIKRKADSECCIFNKAWTVKYFLTFFTEVKGKAVCLVCGAQVAVLKEYNILTKHEKRYKNLSGKQCTIESSVLVAKLQAQQTLFTKHLASRGAAVKASFVISHKIARKSKPFCDREFIKECLVGSSAQICHEKKYAFENISLSRRTVTRRIEDIATNLVLQLKDSVNDFEYFSLALDESCDIPHTAQLLIFVCGINAEFSITEELAGMRSMKRTIGSELLAEVNACLESLGLNWDKLVGMTTDGCTNLTGKKVGLLKRIQDKVAEKNPEQKLTTDHQDLSYHTVVRWLSLGKVLKSFWDLREEIQEFSVRKGHAIPQLSETERDWLADLGFTVDVTVQMNELNVTLQRKGPFVYEMYSAVKAFSRKLQLLSSQIKDNNLTHLPTLKQTTPAADQLQRFSSMLEALQAEFSRRL</sequence>
<name>A0A087Y4L4_POEFO</name>
<organism evidence="1 2">
    <name type="scientific">Poecilia formosa</name>
    <name type="common">Amazon molly</name>
    <name type="synonym">Limia formosa</name>
    <dbReference type="NCBI Taxonomy" id="48698"/>
    <lineage>
        <taxon>Eukaryota</taxon>
        <taxon>Metazoa</taxon>
        <taxon>Chordata</taxon>
        <taxon>Craniata</taxon>
        <taxon>Vertebrata</taxon>
        <taxon>Euteleostomi</taxon>
        <taxon>Actinopterygii</taxon>
        <taxon>Neopterygii</taxon>
        <taxon>Teleostei</taxon>
        <taxon>Neoteleostei</taxon>
        <taxon>Acanthomorphata</taxon>
        <taxon>Ovalentaria</taxon>
        <taxon>Atherinomorphae</taxon>
        <taxon>Cyprinodontiformes</taxon>
        <taxon>Poeciliidae</taxon>
        <taxon>Poeciliinae</taxon>
        <taxon>Poecilia</taxon>
    </lineage>
</organism>
<dbReference type="EMBL" id="AYCK01023510">
    <property type="status" value="NOT_ANNOTATED_CDS"/>
    <property type="molecule type" value="Genomic_DNA"/>
</dbReference>
<proteinExistence type="predicted"/>
<dbReference type="OMA" id="SAQICHE"/>
<keyword evidence="2" id="KW-1185">Reference proteome</keyword>
<dbReference type="STRING" id="48698.ENSPFOP00000012967"/>
<dbReference type="PANTHER" id="PTHR45913:SF9">
    <property type="entry name" value="GENERAL TRANSCRIPTION FACTOR II-I REPEAT DOMAIN-CONTAINING PROTEIN 2-LIKE-RELATED"/>
    <property type="match status" value="1"/>
</dbReference>